<dbReference type="Proteomes" id="UP000314294">
    <property type="component" value="Unassembled WGS sequence"/>
</dbReference>
<comment type="caution">
    <text evidence="3">The sequence shown here is derived from an EMBL/GenBank/DDBJ whole genome shotgun (WGS) entry which is preliminary data.</text>
</comment>
<accession>A0A4Z2E3K8</accession>
<evidence type="ECO:0000313" key="3">
    <source>
        <dbReference type="EMBL" id="TNN23355.1"/>
    </source>
</evidence>
<keyword evidence="4" id="KW-1185">Reference proteome</keyword>
<sequence length="90" mass="9482">MSVGPGHHDDGTTQGGHAVQQDGGRLSTTQLVLRRGLVVFGAVSLLAAGATIHFLLPSPQTRSSEANFTLGWSNMTYTHQILSTALVPNK</sequence>
<organism evidence="3 4">
    <name type="scientific">Liparis tanakae</name>
    <name type="common">Tanaka's snailfish</name>
    <dbReference type="NCBI Taxonomy" id="230148"/>
    <lineage>
        <taxon>Eukaryota</taxon>
        <taxon>Metazoa</taxon>
        <taxon>Chordata</taxon>
        <taxon>Craniata</taxon>
        <taxon>Vertebrata</taxon>
        <taxon>Euteleostomi</taxon>
        <taxon>Actinopterygii</taxon>
        <taxon>Neopterygii</taxon>
        <taxon>Teleostei</taxon>
        <taxon>Neoteleostei</taxon>
        <taxon>Acanthomorphata</taxon>
        <taxon>Eupercaria</taxon>
        <taxon>Perciformes</taxon>
        <taxon>Cottioidei</taxon>
        <taxon>Cottales</taxon>
        <taxon>Liparidae</taxon>
        <taxon>Liparis</taxon>
    </lineage>
</organism>
<feature type="transmembrane region" description="Helical" evidence="2">
    <location>
        <begin position="36"/>
        <end position="56"/>
    </location>
</feature>
<evidence type="ECO:0000256" key="1">
    <source>
        <dbReference type="SAM" id="MobiDB-lite"/>
    </source>
</evidence>
<keyword evidence="2" id="KW-0812">Transmembrane</keyword>
<name>A0A4Z2E3K8_9TELE</name>
<keyword evidence="2" id="KW-1133">Transmembrane helix</keyword>
<keyword evidence="2" id="KW-0472">Membrane</keyword>
<protein>
    <submittedName>
        <fullName evidence="3">Uncharacterized protein</fullName>
    </submittedName>
</protein>
<proteinExistence type="predicted"/>
<dbReference type="EMBL" id="SRLO01018784">
    <property type="protein sequence ID" value="TNN23355.1"/>
    <property type="molecule type" value="Genomic_DNA"/>
</dbReference>
<feature type="region of interest" description="Disordered" evidence="1">
    <location>
        <begin position="1"/>
        <end position="22"/>
    </location>
</feature>
<evidence type="ECO:0000256" key="2">
    <source>
        <dbReference type="SAM" id="Phobius"/>
    </source>
</evidence>
<dbReference type="OrthoDB" id="8933700at2759"/>
<feature type="compositionally biased region" description="Basic and acidic residues" evidence="1">
    <location>
        <begin position="1"/>
        <end position="11"/>
    </location>
</feature>
<reference evidence="3 4" key="1">
    <citation type="submission" date="2019-03" db="EMBL/GenBank/DDBJ databases">
        <title>First draft genome of Liparis tanakae, snailfish: a comprehensive survey of snailfish specific genes.</title>
        <authorList>
            <person name="Kim W."/>
            <person name="Song I."/>
            <person name="Jeong J.-H."/>
            <person name="Kim D."/>
            <person name="Kim S."/>
            <person name="Ryu S."/>
            <person name="Song J.Y."/>
            <person name="Lee S.K."/>
        </authorList>
    </citation>
    <scope>NUCLEOTIDE SEQUENCE [LARGE SCALE GENOMIC DNA]</scope>
    <source>
        <tissue evidence="3">Muscle</tissue>
    </source>
</reference>
<dbReference type="AlphaFoldDB" id="A0A4Z2E3K8"/>
<evidence type="ECO:0000313" key="4">
    <source>
        <dbReference type="Proteomes" id="UP000314294"/>
    </source>
</evidence>
<gene>
    <name evidence="3" type="ORF">EYF80_066526</name>
</gene>